<accession>A0A0C2JMT6</accession>
<sequence>MAARSIDYAKVFEDWIYTFQKSSLPLCLIYQEVFSTKANYIQHYLNKFRDDIKYNDVLYSQGLEKKFLVKPNLSNIFASAYRVSHSKSTTMTIFISHLNIHSLF</sequence>
<organism evidence="1 2">
    <name type="scientific">Thelohanellus kitauei</name>
    <name type="common">Myxosporean</name>
    <dbReference type="NCBI Taxonomy" id="669202"/>
    <lineage>
        <taxon>Eukaryota</taxon>
        <taxon>Metazoa</taxon>
        <taxon>Cnidaria</taxon>
        <taxon>Myxozoa</taxon>
        <taxon>Myxosporea</taxon>
        <taxon>Bivalvulida</taxon>
        <taxon>Platysporina</taxon>
        <taxon>Myxobolidae</taxon>
        <taxon>Thelohanellus</taxon>
    </lineage>
</organism>
<dbReference type="Proteomes" id="UP000031668">
    <property type="component" value="Unassembled WGS sequence"/>
</dbReference>
<gene>
    <name evidence="1" type="ORF">RF11_10603</name>
</gene>
<proteinExistence type="predicted"/>
<dbReference type="EMBL" id="JWZT01001996">
    <property type="protein sequence ID" value="KII70673.1"/>
    <property type="molecule type" value="Genomic_DNA"/>
</dbReference>
<dbReference type="AlphaFoldDB" id="A0A0C2JMT6"/>
<name>A0A0C2JMT6_THEKT</name>
<protein>
    <submittedName>
        <fullName evidence="1">Uncharacterized protein</fullName>
    </submittedName>
</protein>
<keyword evidence="2" id="KW-1185">Reference proteome</keyword>
<reference evidence="1 2" key="1">
    <citation type="journal article" date="2014" name="Genome Biol. Evol.">
        <title>The genome of the myxosporean Thelohanellus kitauei shows adaptations to nutrient acquisition within its fish host.</title>
        <authorList>
            <person name="Yang Y."/>
            <person name="Xiong J."/>
            <person name="Zhou Z."/>
            <person name="Huo F."/>
            <person name="Miao W."/>
            <person name="Ran C."/>
            <person name="Liu Y."/>
            <person name="Zhang J."/>
            <person name="Feng J."/>
            <person name="Wang M."/>
            <person name="Wang M."/>
            <person name="Wang L."/>
            <person name="Yao B."/>
        </authorList>
    </citation>
    <scope>NUCLEOTIDE SEQUENCE [LARGE SCALE GENOMIC DNA]</scope>
    <source>
        <strain evidence="1">Wuqing</strain>
    </source>
</reference>
<evidence type="ECO:0000313" key="2">
    <source>
        <dbReference type="Proteomes" id="UP000031668"/>
    </source>
</evidence>
<comment type="caution">
    <text evidence="1">The sequence shown here is derived from an EMBL/GenBank/DDBJ whole genome shotgun (WGS) entry which is preliminary data.</text>
</comment>
<evidence type="ECO:0000313" key="1">
    <source>
        <dbReference type="EMBL" id="KII70673.1"/>
    </source>
</evidence>